<gene>
    <name evidence="2" type="ORF">VNI00_000510</name>
</gene>
<evidence type="ECO:0000256" key="1">
    <source>
        <dbReference type="SAM" id="SignalP"/>
    </source>
</evidence>
<comment type="caution">
    <text evidence="2">The sequence shown here is derived from an EMBL/GenBank/DDBJ whole genome shotgun (WGS) entry which is preliminary data.</text>
</comment>
<evidence type="ECO:0000313" key="2">
    <source>
        <dbReference type="EMBL" id="KAK7060778.1"/>
    </source>
</evidence>
<sequence>MSRLLSLLEKAFVLALVAVTGALNSTGLASKKYNPLHLGEIQPSGWLADQLQVQVNGLAGRQHTFYNYIAQSDWTGGTALYSNLEEAGSYWFNGIVPTSIVGNSDELRSRASYFMNYVLEHQDSTGWIGPEVFDQSKPRFLWGRYPFLLGVTQFLEANNQNTTEVIDSVYKFVELANQLLTNGEGRDPDGWGDARWFEFAISLQWLYEFHPNDKEEVLLDTMEKLKTAGFDWERVFSEELFPKTSAWGMPNPFNTRLVWHGVNVAEALKAGAVAYRFTHNETELSATSAAWDRLFRYHGRPSGVFAADEHLAGLEAARGSELCLVVVEKIAYNALPATLTGDMWSRQYLQQQNQIAAKNMDPNPFPSDGSYANVFGLEPNYPCCTVNHPQGWPKFVSNAFLKTSDNQGLVHLYLGPFKTTTVLGQDNSVTVEVDTLYPFSDTLTTKVTATKPFKYYVRIPSWVTGGTISSAEGSNNPLSPSNGLQEVDIPAGISSFTLTLPAEIAIESRPHNSVAVHRGPFTYAFDIQRKQTVLKTDPNEPHAMDLQFDATEDWEYAIDPASLQFHSTSLSKLPSPIFDSGLPPLSITARACKVNWTLAGDTYASSPPENPDCVGEEREITLWPFGATKLRIGEFPVMKGSNFTST</sequence>
<organism evidence="2 3">
    <name type="scientific">Paramarasmius palmivorus</name>
    <dbReference type="NCBI Taxonomy" id="297713"/>
    <lineage>
        <taxon>Eukaryota</taxon>
        <taxon>Fungi</taxon>
        <taxon>Dikarya</taxon>
        <taxon>Basidiomycota</taxon>
        <taxon>Agaricomycotina</taxon>
        <taxon>Agaricomycetes</taxon>
        <taxon>Agaricomycetidae</taxon>
        <taxon>Agaricales</taxon>
        <taxon>Marasmiineae</taxon>
        <taxon>Marasmiaceae</taxon>
        <taxon>Paramarasmius</taxon>
    </lineage>
</organism>
<dbReference type="AlphaFoldDB" id="A0AAW0EBG7"/>
<dbReference type="EMBL" id="JAYKXP010000002">
    <property type="protein sequence ID" value="KAK7060778.1"/>
    <property type="molecule type" value="Genomic_DNA"/>
</dbReference>
<feature type="chain" id="PRO_5043396048" evidence="1">
    <location>
        <begin position="23"/>
        <end position="646"/>
    </location>
</feature>
<evidence type="ECO:0000313" key="3">
    <source>
        <dbReference type="Proteomes" id="UP001383192"/>
    </source>
</evidence>
<feature type="signal peptide" evidence="1">
    <location>
        <begin position="1"/>
        <end position="22"/>
    </location>
</feature>
<proteinExistence type="predicted"/>
<protein>
    <submittedName>
        <fullName evidence="2">Uncharacterized protein</fullName>
    </submittedName>
</protein>
<accession>A0AAW0EBG7</accession>
<name>A0AAW0EBG7_9AGAR</name>
<keyword evidence="3" id="KW-1185">Reference proteome</keyword>
<keyword evidence="1" id="KW-0732">Signal</keyword>
<reference evidence="2 3" key="1">
    <citation type="submission" date="2024-01" db="EMBL/GenBank/DDBJ databases">
        <title>A draft genome for a cacao thread blight-causing isolate of Paramarasmius palmivorus.</title>
        <authorList>
            <person name="Baruah I.K."/>
            <person name="Bukari Y."/>
            <person name="Amoako-Attah I."/>
            <person name="Meinhardt L.W."/>
            <person name="Bailey B.A."/>
            <person name="Cohen S.P."/>
        </authorList>
    </citation>
    <scope>NUCLEOTIDE SEQUENCE [LARGE SCALE GENOMIC DNA]</scope>
    <source>
        <strain evidence="2 3">GH-12</strain>
    </source>
</reference>
<dbReference type="Proteomes" id="UP001383192">
    <property type="component" value="Unassembled WGS sequence"/>
</dbReference>